<gene>
    <name evidence="3" type="primary">LOC117641228</name>
</gene>
<dbReference type="InterPro" id="IPR024445">
    <property type="entry name" value="Tnp_ISXO2-like"/>
</dbReference>
<organism evidence="3">
    <name type="scientific">Thrips palmi</name>
    <name type="common">Melon thrips</name>
    <dbReference type="NCBI Taxonomy" id="161013"/>
    <lineage>
        <taxon>Eukaryota</taxon>
        <taxon>Metazoa</taxon>
        <taxon>Ecdysozoa</taxon>
        <taxon>Arthropoda</taxon>
        <taxon>Hexapoda</taxon>
        <taxon>Insecta</taxon>
        <taxon>Pterygota</taxon>
        <taxon>Neoptera</taxon>
        <taxon>Paraneoptera</taxon>
        <taxon>Thysanoptera</taxon>
        <taxon>Terebrantia</taxon>
        <taxon>Thripoidea</taxon>
        <taxon>Thripidae</taxon>
        <taxon>Thrips</taxon>
    </lineage>
</organism>
<accession>A0A6P8ZIV7</accession>
<dbReference type="OrthoDB" id="6611384at2759"/>
<dbReference type="PANTHER" id="PTHR47163">
    <property type="entry name" value="DDE_TNP_IS1595 DOMAIN-CONTAINING PROTEIN"/>
    <property type="match status" value="1"/>
</dbReference>
<feature type="domain" description="ISXO2-like transposase" evidence="1">
    <location>
        <begin position="70"/>
        <end position="182"/>
    </location>
</feature>
<dbReference type="RefSeq" id="XP_034234274.1">
    <property type="nucleotide sequence ID" value="XM_034378383.1"/>
</dbReference>
<dbReference type="InParanoid" id="A0A6P8ZIV7"/>
<dbReference type="Pfam" id="PF12762">
    <property type="entry name" value="DDE_Tnp_IS1595"/>
    <property type="match status" value="1"/>
</dbReference>
<dbReference type="Proteomes" id="UP000515158">
    <property type="component" value="Unplaced"/>
</dbReference>
<dbReference type="GeneID" id="117641228"/>
<dbReference type="SMART" id="SM01126">
    <property type="entry name" value="DDE_Tnp_IS1595"/>
    <property type="match status" value="1"/>
</dbReference>
<proteinExistence type="predicted"/>
<evidence type="ECO:0000259" key="1">
    <source>
        <dbReference type="SMART" id="SM01126"/>
    </source>
</evidence>
<dbReference type="InterPro" id="IPR053164">
    <property type="entry name" value="IS1016-like_transposase"/>
</dbReference>
<sequence length="182" mass="20788">MWTTMHPRPLWKHVEMPEASQRDTKMPLQAIQQKWHMAGQEPLNTSTNSFLCGILDYIETSTSGHSYFKPIGGVGKIVEIDEAVFGKQKDRLGRTLEVQWVFGGVERGLSSSKFFLQPVAQRDADTLVTIILRCILPGTTIMSDGWKAYARLNEKGYRVNLNNEPHWNVDFSRDKENIPPRN</sequence>
<reference evidence="3" key="1">
    <citation type="submission" date="2025-08" db="UniProtKB">
        <authorList>
            <consortium name="RefSeq"/>
        </authorList>
    </citation>
    <scope>IDENTIFICATION</scope>
    <source>
        <tissue evidence="3">Total insect</tissue>
    </source>
</reference>
<evidence type="ECO:0000313" key="3">
    <source>
        <dbReference type="RefSeq" id="XP_034234274.1"/>
    </source>
</evidence>
<keyword evidence="2" id="KW-1185">Reference proteome</keyword>
<dbReference type="AlphaFoldDB" id="A0A6P8ZIV7"/>
<dbReference type="PANTHER" id="PTHR47163:SF2">
    <property type="entry name" value="SI:DKEY-17M8.2"/>
    <property type="match status" value="1"/>
</dbReference>
<evidence type="ECO:0000313" key="2">
    <source>
        <dbReference type="Proteomes" id="UP000515158"/>
    </source>
</evidence>
<protein>
    <submittedName>
        <fullName evidence="3">Uncharacterized protein LOC117641228</fullName>
    </submittedName>
</protein>
<name>A0A6P8ZIV7_THRPL</name>
<dbReference type="KEGG" id="tpal:117641228"/>